<keyword evidence="3" id="KW-1185">Reference proteome</keyword>
<dbReference type="PANTHER" id="PTHR33119:SF1">
    <property type="entry name" value="FE2OG DIOXYGENASE DOMAIN-CONTAINING PROTEIN"/>
    <property type="match status" value="1"/>
</dbReference>
<dbReference type="AlphaFoldDB" id="A0A0G4PT34"/>
<dbReference type="Pfam" id="PF14033">
    <property type="entry name" value="DUF4246"/>
    <property type="match status" value="1"/>
</dbReference>
<evidence type="ECO:0000259" key="1">
    <source>
        <dbReference type="Pfam" id="PF14033"/>
    </source>
</evidence>
<dbReference type="PANTHER" id="PTHR33119">
    <property type="entry name" value="IFI3P"/>
    <property type="match status" value="1"/>
</dbReference>
<proteinExistence type="predicted"/>
<accession>A0A0G4PT34</accession>
<dbReference type="STRING" id="1429867.A0A0G4PT34"/>
<dbReference type="EMBL" id="HG793167">
    <property type="protein sequence ID" value="CRL29293.1"/>
    <property type="molecule type" value="Genomic_DNA"/>
</dbReference>
<sequence length="164" mass="18763">MEVGAQTEQFHPEPGTDFLCEEWKAARNNDKAIVDIVRHQTDTWMSPDRPWKPLVPSHTPYKITLQDTSREQGLQVIVEMDNIELTPQSPNYASNTWQLEGQLNEHIAALAVFAYGVANITKPQMTYCQYTSLAECFYQYHEQLNARFAHLTSLKCRSINIGSC</sequence>
<gene>
    <name evidence="2" type="ORF">PCAMFM013_S034g000091</name>
</gene>
<organism evidence="2 3">
    <name type="scientific">Penicillium camemberti (strain FM 013)</name>
    <dbReference type="NCBI Taxonomy" id="1429867"/>
    <lineage>
        <taxon>Eukaryota</taxon>
        <taxon>Fungi</taxon>
        <taxon>Dikarya</taxon>
        <taxon>Ascomycota</taxon>
        <taxon>Pezizomycotina</taxon>
        <taxon>Eurotiomycetes</taxon>
        <taxon>Eurotiomycetidae</taxon>
        <taxon>Eurotiales</taxon>
        <taxon>Aspergillaceae</taxon>
        <taxon>Penicillium</taxon>
    </lineage>
</organism>
<feature type="domain" description="DUF4246" evidence="1">
    <location>
        <begin position="35"/>
        <end position="138"/>
    </location>
</feature>
<evidence type="ECO:0000313" key="2">
    <source>
        <dbReference type="EMBL" id="CRL29293.1"/>
    </source>
</evidence>
<dbReference type="Proteomes" id="UP000053732">
    <property type="component" value="Unassembled WGS sequence"/>
</dbReference>
<evidence type="ECO:0000313" key="3">
    <source>
        <dbReference type="Proteomes" id="UP000053732"/>
    </source>
</evidence>
<name>A0A0G4PT34_PENC3</name>
<dbReference type="InterPro" id="IPR025340">
    <property type="entry name" value="DUF4246"/>
</dbReference>
<dbReference type="InterPro" id="IPR049192">
    <property type="entry name" value="DUF4246_C"/>
</dbReference>
<protein>
    <submittedName>
        <fullName evidence="2">Str. FM013</fullName>
    </submittedName>
</protein>
<reference evidence="2 3" key="1">
    <citation type="journal article" date="2014" name="Nat. Commun.">
        <title>Multiple recent horizontal transfers of a large genomic region in cheese making fungi.</title>
        <authorList>
            <person name="Cheeseman K."/>
            <person name="Ropars J."/>
            <person name="Renault P."/>
            <person name="Dupont J."/>
            <person name="Gouzy J."/>
            <person name="Branca A."/>
            <person name="Abraham A.L."/>
            <person name="Ceppi M."/>
            <person name="Conseiller E."/>
            <person name="Debuchy R."/>
            <person name="Malagnac F."/>
            <person name="Goarin A."/>
            <person name="Silar P."/>
            <person name="Lacoste S."/>
            <person name="Sallet E."/>
            <person name="Bensimon A."/>
            <person name="Giraud T."/>
            <person name="Brygoo Y."/>
        </authorList>
    </citation>
    <scope>NUCLEOTIDE SEQUENCE [LARGE SCALE GENOMIC DNA]</scope>
    <source>
        <strain evidence="3">FM 013</strain>
    </source>
</reference>